<evidence type="ECO:0000256" key="1">
    <source>
        <dbReference type="SAM" id="SignalP"/>
    </source>
</evidence>
<protein>
    <submittedName>
        <fullName evidence="2">DUF3108 domain-containing protein</fullName>
    </submittedName>
</protein>
<sequence length="233" mass="24812">MLAAFLIALLGAQTNASIPVVNGAGIGPLEQCFAMQRGGKTIGATLQTIRAVEENGVPAWDVVVHQRVGDGSRFDMRDHFVLQKRDLRPIRFDSAAVRGDQRQHVELVYGTDHVTGKRVVGDTSTPIDVTLSGPVWEGDLWGVMFGALPLREGGSYRLPFFQYDKGLGEFELNVSGSETVETPAGSVAVWTVDVTTGDGPPATYLISKQGGAEMGYRAQGFANVLGGDCSGLS</sequence>
<dbReference type="Pfam" id="PF11306">
    <property type="entry name" value="DUF3108"/>
    <property type="match status" value="1"/>
</dbReference>
<evidence type="ECO:0000313" key="2">
    <source>
        <dbReference type="EMBL" id="MBW4330865.1"/>
    </source>
</evidence>
<comment type="caution">
    <text evidence="2">The sequence shown here is derived from an EMBL/GenBank/DDBJ whole genome shotgun (WGS) entry which is preliminary data.</text>
</comment>
<dbReference type="Proteomes" id="UP001197214">
    <property type="component" value="Unassembled WGS sequence"/>
</dbReference>
<keyword evidence="1" id="KW-0732">Signal</keyword>
<dbReference type="InterPro" id="IPR021457">
    <property type="entry name" value="DUF3108"/>
</dbReference>
<accession>A0ABS6XL02</accession>
<proteinExistence type="predicted"/>
<feature type="signal peptide" evidence="1">
    <location>
        <begin position="1"/>
        <end position="16"/>
    </location>
</feature>
<dbReference type="RefSeq" id="WP_219237986.1">
    <property type="nucleotide sequence ID" value="NZ_JAHWZX010000006.1"/>
</dbReference>
<name>A0ABS6XL02_9SPHN</name>
<organism evidence="2 3">
    <name type="scientific">Stakelama flava</name>
    <dbReference type="NCBI Taxonomy" id="2860338"/>
    <lineage>
        <taxon>Bacteria</taxon>
        <taxon>Pseudomonadati</taxon>
        <taxon>Pseudomonadota</taxon>
        <taxon>Alphaproteobacteria</taxon>
        <taxon>Sphingomonadales</taxon>
        <taxon>Sphingomonadaceae</taxon>
        <taxon>Stakelama</taxon>
    </lineage>
</organism>
<gene>
    <name evidence="2" type="ORF">KY084_08250</name>
</gene>
<feature type="chain" id="PRO_5046308192" evidence="1">
    <location>
        <begin position="17"/>
        <end position="233"/>
    </location>
</feature>
<dbReference type="EMBL" id="JAHWZX010000006">
    <property type="protein sequence ID" value="MBW4330865.1"/>
    <property type="molecule type" value="Genomic_DNA"/>
</dbReference>
<evidence type="ECO:0000313" key="3">
    <source>
        <dbReference type="Proteomes" id="UP001197214"/>
    </source>
</evidence>
<keyword evidence="3" id="KW-1185">Reference proteome</keyword>
<reference evidence="2 3" key="1">
    <citation type="submission" date="2021-07" db="EMBL/GenBank/DDBJ databases">
        <title>Stakelama flava sp. nov., a novel endophytic bacterium isolated from branch of Kandelia candel.</title>
        <authorList>
            <person name="Tuo L."/>
        </authorList>
    </citation>
    <scope>NUCLEOTIDE SEQUENCE [LARGE SCALE GENOMIC DNA]</scope>
    <source>
        <strain evidence="2 3">CBK3Z-3</strain>
    </source>
</reference>